<evidence type="ECO:0000313" key="2">
    <source>
        <dbReference type="Proteomes" id="UP000805193"/>
    </source>
</evidence>
<keyword evidence="2" id="KW-1185">Reference proteome</keyword>
<sequence>MATAYLSQHSSTEGLFRKSGSVARQRELRRALEAGGKLEAVPVHDVAGLLKQWFRELPEPVVPKPLQTLLLRCQRERGLEAVQLALLVLPTEHVRVLRHTCLFLAEVARHSSCNRMDAPNLALVLAPNFFSAPTVQRPRGDPLQSQASLLQLLVEQAPQVGVVPPTLRSTTHAEVAGALPRQRRRTAAALLCNLRNLVPLRRGSVAEGAAPGSCTPVLRDPVGSPDTPLELVSLEYSPRAPPLLKRRTAMQQDPPGLTPCKRTKHQSEVADENCPGPPRAMACQNAEPMLPVRCHSAMLGPNDRPGLLLPDERFVHRTSPGGLQRVATWNAARRLHRGRPNTCQSGLPSPLQLSNRRKRAVACTAVRGTEDGGRDQRLPEEEPDKLPGQDRGRPSLEATEPRESPADLAPADAADDSVSGTTSAAPAASGEANNDRRPQPPSEDAAAMEVDAGTPEPSCGALLPGMPPPEQPWGTLLPRMPPPEQPWSTLLPEMPPQECASKRESIIQIRQRNAGMVRNSVLLFDAQPAPQCPQWTSALRSRPESCAGRSPLRETNFAVPHTRTPDVKPAWLDYEPRDWEMSL</sequence>
<dbReference type="Proteomes" id="UP000805193">
    <property type="component" value="Unassembled WGS sequence"/>
</dbReference>
<protein>
    <submittedName>
        <fullName evidence="1">Uncharacterized protein</fullName>
    </submittedName>
</protein>
<dbReference type="EMBL" id="JABSTQ010010039">
    <property type="protein sequence ID" value="KAG0423914.1"/>
    <property type="molecule type" value="Genomic_DNA"/>
</dbReference>
<accession>A0AC60PTL2</accession>
<organism evidence="1 2">
    <name type="scientific">Ixodes persulcatus</name>
    <name type="common">Taiga tick</name>
    <dbReference type="NCBI Taxonomy" id="34615"/>
    <lineage>
        <taxon>Eukaryota</taxon>
        <taxon>Metazoa</taxon>
        <taxon>Ecdysozoa</taxon>
        <taxon>Arthropoda</taxon>
        <taxon>Chelicerata</taxon>
        <taxon>Arachnida</taxon>
        <taxon>Acari</taxon>
        <taxon>Parasitiformes</taxon>
        <taxon>Ixodida</taxon>
        <taxon>Ixodoidea</taxon>
        <taxon>Ixodidae</taxon>
        <taxon>Ixodinae</taxon>
        <taxon>Ixodes</taxon>
    </lineage>
</organism>
<comment type="caution">
    <text evidence="1">The sequence shown here is derived from an EMBL/GenBank/DDBJ whole genome shotgun (WGS) entry which is preliminary data.</text>
</comment>
<proteinExistence type="predicted"/>
<reference evidence="1 2" key="1">
    <citation type="journal article" date="2020" name="Cell">
        <title>Large-Scale Comparative Analyses of Tick Genomes Elucidate Their Genetic Diversity and Vector Capacities.</title>
        <authorList>
            <consortium name="Tick Genome and Microbiome Consortium (TIGMIC)"/>
            <person name="Jia N."/>
            <person name="Wang J."/>
            <person name="Shi W."/>
            <person name="Du L."/>
            <person name="Sun Y."/>
            <person name="Zhan W."/>
            <person name="Jiang J.F."/>
            <person name="Wang Q."/>
            <person name="Zhang B."/>
            <person name="Ji P."/>
            <person name="Bell-Sakyi L."/>
            <person name="Cui X.M."/>
            <person name="Yuan T.T."/>
            <person name="Jiang B.G."/>
            <person name="Yang W.F."/>
            <person name="Lam T.T."/>
            <person name="Chang Q.C."/>
            <person name="Ding S.J."/>
            <person name="Wang X.J."/>
            <person name="Zhu J.G."/>
            <person name="Ruan X.D."/>
            <person name="Zhao L."/>
            <person name="Wei J.T."/>
            <person name="Ye R.Z."/>
            <person name="Que T.C."/>
            <person name="Du C.H."/>
            <person name="Zhou Y.H."/>
            <person name="Cheng J.X."/>
            <person name="Dai P.F."/>
            <person name="Guo W.B."/>
            <person name="Han X.H."/>
            <person name="Huang E.J."/>
            <person name="Li L.F."/>
            <person name="Wei W."/>
            <person name="Gao Y.C."/>
            <person name="Liu J.Z."/>
            <person name="Shao H.Z."/>
            <person name="Wang X."/>
            <person name="Wang C.C."/>
            <person name="Yang T.C."/>
            <person name="Huo Q.B."/>
            <person name="Li W."/>
            <person name="Chen H.Y."/>
            <person name="Chen S.E."/>
            <person name="Zhou L.G."/>
            <person name="Ni X.B."/>
            <person name="Tian J.H."/>
            <person name="Sheng Y."/>
            <person name="Liu T."/>
            <person name="Pan Y.S."/>
            <person name="Xia L.Y."/>
            <person name="Li J."/>
            <person name="Zhao F."/>
            <person name="Cao W.C."/>
        </authorList>
    </citation>
    <scope>NUCLEOTIDE SEQUENCE [LARGE SCALE GENOMIC DNA]</scope>
    <source>
        <strain evidence="1">Iper-2018</strain>
    </source>
</reference>
<name>A0AC60PTL2_IXOPE</name>
<gene>
    <name evidence="1" type="ORF">HPB47_000326</name>
</gene>
<evidence type="ECO:0000313" key="1">
    <source>
        <dbReference type="EMBL" id="KAG0423914.1"/>
    </source>
</evidence>